<dbReference type="PANTHER" id="PTHR30217:SF10">
    <property type="entry name" value="23S RRNA 5-HYDROXYCYTIDINE C2501 SYNTHASE"/>
    <property type="match status" value="1"/>
</dbReference>
<comment type="caution">
    <text evidence="1">The sequence shown here is derived from an EMBL/GenBank/DDBJ whole genome shotgun (WGS) entry which is preliminary data.</text>
</comment>
<proteinExistence type="predicted"/>
<dbReference type="EMBL" id="JAANXD010000025">
    <property type="protein sequence ID" value="MBS1257451.1"/>
    <property type="molecule type" value="Genomic_DNA"/>
</dbReference>
<protein>
    <recommendedName>
        <fullName evidence="3">Peptidase U32</fullName>
    </recommendedName>
</protein>
<gene>
    <name evidence="1" type="ORF">MAG551_00495</name>
</gene>
<dbReference type="InterPro" id="IPR051454">
    <property type="entry name" value="RNA/ubiquinone_mod_enzymes"/>
</dbReference>
<dbReference type="Pfam" id="PF01136">
    <property type="entry name" value="Peptidase_U32"/>
    <property type="match status" value="2"/>
</dbReference>
<organism evidence="1 2">
    <name type="scientific">Candidatus Scalindua arabica</name>
    <dbReference type="NCBI Taxonomy" id="1127984"/>
    <lineage>
        <taxon>Bacteria</taxon>
        <taxon>Pseudomonadati</taxon>
        <taxon>Planctomycetota</taxon>
        <taxon>Candidatus Brocadiia</taxon>
        <taxon>Candidatus Brocadiales</taxon>
        <taxon>Candidatus Scalinduaceae</taxon>
        <taxon>Candidatus Scalindua</taxon>
    </lineage>
</organism>
<dbReference type="Proteomes" id="UP000722750">
    <property type="component" value="Unassembled WGS sequence"/>
</dbReference>
<dbReference type="InterPro" id="IPR001539">
    <property type="entry name" value="Peptidase_U32"/>
</dbReference>
<dbReference type="AlphaFoldDB" id="A0A941W1R3"/>
<evidence type="ECO:0000313" key="2">
    <source>
        <dbReference type="Proteomes" id="UP000722750"/>
    </source>
</evidence>
<dbReference type="PANTHER" id="PTHR30217">
    <property type="entry name" value="PEPTIDASE U32 FAMILY"/>
    <property type="match status" value="1"/>
</dbReference>
<name>A0A941W1R3_9BACT</name>
<sequence>MKLSQTKVELLAPAGKWDVLEAVVGAGADAVYLAGKRYNMRSHRSDFNFTNGQLAQAVEYAHQRNVKIYVTVNNLISNNEMNELYDYLKYLQDIDVDAVIVHDLGVVNLVNEMKLTIPMHASTMMNVHSVEMATELKYLGISRIITSRDITLSQVKEIGEKCDIETEYFIHGDMCVSQSGQCHSSGVIFGKSANRGECMKPCRWKYSIVESKTGEEIGDLPNGYLLAMKDMCMFQHIPELIQAGVSSFKIEGRMRHEDFLKPVVGLYRKAIDDYLDSPFTYWHKIEDFEKLYKDRVRDFTTSMAFSHATSNVFDYTGSREPLFLSRGAVEKNLTPEDLNDNPFVTSNGNQKTRKSLAVKVSTINAVKKSLSAGADYIYLGAEVSPIRGEGWTKDLLHEAVSLVHDKGRKIAFGTPRICTSRELSEIEWLFEVAEETGVDGVLVHNLGALHCARRFDLDIITDFSFNVLNTGAIKMLEKLGVKRITSSFESSYNDLYKLADESSIPVECIVHGSLPSMLLEHCLPAMLVTKTNAKSSCRLPCRYINYALKDEKGEIRSIEVDQYCRNHIMFASDLSVLPYLNSFLMTDIEVLRIEAQYYDDDLVEAVVSQYRKRMDLLMENPEVFYPLPESEWNSLVEKGPRPLSLCAYSQDVTRSRSTLEVMKTATQVS</sequence>
<evidence type="ECO:0008006" key="3">
    <source>
        <dbReference type="Google" id="ProtNLM"/>
    </source>
</evidence>
<evidence type="ECO:0000313" key="1">
    <source>
        <dbReference type="EMBL" id="MBS1257451.1"/>
    </source>
</evidence>
<accession>A0A941W1R3</accession>
<reference evidence="1" key="1">
    <citation type="journal article" date="2021" name="ISME J.">
        <title>Fine-scale metabolic discontinuity in a stratified prokaryote microbiome of a Red Sea deep halocline.</title>
        <authorList>
            <person name="Michoud G."/>
            <person name="Ngugi D.K."/>
            <person name="Barozzi A."/>
            <person name="Merlino G."/>
            <person name="Calleja M.L."/>
            <person name="Delgado-Huertas A."/>
            <person name="Moran X.A.G."/>
            <person name="Daffonchio D."/>
        </authorList>
    </citation>
    <scope>NUCLEOTIDE SEQUENCE</scope>
    <source>
        <strain evidence="1">SuakinDeep_MAG55_1</strain>
    </source>
</reference>